<organism evidence="1">
    <name type="scientific">marine sediment metagenome</name>
    <dbReference type="NCBI Taxonomy" id="412755"/>
    <lineage>
        <taxon>unclassified sequences</taxon>
        <taxon>metagenomes</taxon>
        <taxon>ecological metagenomes</taxon>
    </lineage>
</organism>
<comment type="caution">
    <text evidence="1">The sequence shown here is derived from an EMBL/GenBank/DDBJ whole genome shotgun (WGS) entry which is preliminary data.</text>
</comment>
<sequence>MVMKLTDPDSSSAFELARHFGLGFWPNPCPVCRGNGERDRPLQLVPTRRGGARFRCHDCLTTFSRNRRKVARAIDRLGLMAVPRPPGWPT</sequence>
<protein>
    <submittedName>
        <fullName evidence="1">Uncharacterized protein</fullName>
    </submittedName>
</protein>
<gene>
    <name evidence="1" type="ORF">LCGC14_1956030</name>
</gene>
<dbReference type="AlphaFoldDB" id="A0A0F9FG20"/>
<reference evidence="1" key="1">
    <citation type="journal article" date="2015" name="Nature">
        <title>Complex archaea that bridge the gap between prokaryotes and eukaryotes.</title>
        <authorList>
            <person name="Spang A."/>
            <person name="Saw J.H."/>
            <person name="Jorgensen S.L."/>
            <person name="Zaremba-Niedzwiedzka K."/>
            <person name="Martijn J."/>
            <person name="Lind A.E."/>
            <person name="van Eijk R."/>
            <person name="Schleper C."/>
            <person name="Guy L."/>
            <person name="Ettema T.J."/>
        </authorList>
    </citation>
    <scope>NUCLEOTIDE SEQUENCE</scope>
</reference>
<dbReference type="EMBL" id="LAZR01021443">
    <property type="protein sequence ID" value="KKL85309.1"/>
    <property type="molecule type" value="Genomic_DNA"/>
</dbReference>
<name>A0A0F9FG20_9ZZZZ</name>
<proteinExistence type="predicted"/>
<accession>A0A0F9FG20</accession>
<evidence type="ECO:0000313" key="1">
    <source>
        <dbReference type="EMBL" id="KKL85309.1"/>
    </source>
</evidence>